<protein>
    <submittedName>
        <fullName evidence="2">Uncharacterized protein</fullName>
    </submittedName>
</protein>
<evidence type="ECO:0000313" key="3">
    <source>
        <dbReference type="Proteomes" id="UP000030151"/>
    </source>
</evidence>
<feature type="chain" id="PRO_5001473793" evidence="1">
    <location>
        <begin position="17"/>
        <end position="252"/>
    </location>
</feature>
<proteinExistence type="predicted"/>
<sequence length="252" mass="27116">MFALVSLSLLIGACSAAPSAANPSNQLPNFINQLQQSLRTVDQNNPPFTDGSKLNEYTCPAHAFECTTTDFWQRQILASAPDRVTITTNIHTDATLINDGTKDATITSSFSTAVAIGTTKGWTIGAKVTLSSPNKVGSSELSASYSDTSTSTTTETKTVQYGAICPAGKTCRIQTVTFQARLHAYCRHEAMLDCTGAVNVCKRPTGVLQCQQYVDYYNRNCLNPPSDSPCSVDVQLRADDGKLLTLIIISEE</sequence>
<dbReference type="SUPFAM" id="SSF56973">
    <property type="entry name" value="Aerolisin/ETX pore-forming domain"/>
    <property type="match status" value="1"/>
</dbReference>
<dbReference type="OrthoDB" id="4939374at2759"/>
<feature type="signal peptide" evidence="1">
    <location>
        <begin position="1"/>
        <end position="16"/>
    </location>
</feature>
<keyword evidence="1" id="KW-0732">Signal</keyword>
<organism evidence="2 3">
    <name type="scientific">Metarhizium robertsii</name>
    <dbReference type="NCBI Taxonomy" id="568076"/>
    <lineage>
        <taxon>Eukaryota</taxon>
        <taxon>Fungi</taxon>
        <taxon>Dikarya</taxon>
        <taxon>Ascomycota</taxon>
        <taxon>Pezizomycotina</taxon>
        <taxon>Sordariomycetes</taxon>
        <taxon>Hypocreomycetidae</taxon>
        <taxon>Hypocreales</taxon>
        <taxon>Clavicipitaceae</taxon>
        <taxon>Metarhizium</taxon>
    </lineage>
</organism>
<dbReference type="Proteomes" id="UP000030151">
    <property type="component" value="Unassembled WGS sequence"/>
</dbReference>
<evidence type="ECO:0000313" key="2">
    <source>
        <dbReference type="EMBL" id="EXU96157.1"/>
    </source>
</evidence>
<dbReference type="AlphaFoldDB" id="A0A014MXG2"/>
<comment type="caution">
    <text evidence="2">The sequence shown here is derived from an EMBL/GenBank/DDBJ whole genome shotgun (WGS) entry which is preliminary data.</text>
</comment>
<dbReference type="HOGENOM" id="CLU_1103012_0_0_1"/>
<name>A0A014MXG2_9HYPO</name>
<dbReference type="Gene3D" id="2.170.15.10">
    <property type="entry name" value="Proaerolysin, chain A, domain 3"/>
    <property type="match status" value="1"/>
</dbReference>
<dbReference type="EMBL" id="JELW01000054">
    <property type="protein sequence ID" value="EXU96157.1"/>
    <property type="molecule type" value="Genomic_DNA"/>
</dbReference>
<dbReference type="eggNOG" id="ENOG502RP3D">
    <property type="taxonomic scope" value="Eukaryota"/>
</dbReference>
<reference evidence="2 3" key="1">
    <citation type="submission" date="2014-02" db="EMBL/GenBank/DDBJ databases">
        <title>The genome sequence of the entomopathogenic fungus Metarhizium robertsii ARSEF 2575.</title>
        <authorList>
            <person name="Giuliano Garisto Donzelli B."/>
            <person name="Roe B.A."/>
            <person name="Macmil S.L."/>
            <person name="Krasnoff S.B."/>
            <person name="Gibson D.M."/>
        </authorList>
    </citation>
    <scope>NUCLEOTIDE SEQUENCE [LARGE SCALE GENOMIC DNA]</scope>
    <source>
        <strain evidence="2 3">ARSEF 2575</strain>
    </source>
</reference>
<evidence type="ECO:0000256" key="1">
    <source>
        <dbReference type="SAM" id="SignalP"/>
    </source>
</evidence>
<gene>
    <name evidence="2" type="ORF">X797_010777</name>
</gene>
<accession>A0A014MXG2</accession>